<dbReference type="GO" id="GO:0048476">
    <property type="term" value="C:Holliday junction resolvase complex"/>
    <property type="evidence" value="ECO:0007669"/>
    <property type="project" value="UniProtKB-UniRule"/>
</dbReference>
<dbReference type="GO" id="GO:0000287">
    <property type="term" value="F:magnesium ion binding"/>
    <property type="evidence" value="ECO:0007669"/>
    <property type="project" value="UniProtKB-UniRule"/>
</dbReference>
<dbReference type="InterPro" id="IPR036397">
    <property type="entry name" value="RNaseH_sf"/>
</dbReference>
<dbReference type="InterPro" id="IPR012337">
    <property type="entry name" value="RNaseH-like_sf"/>
</dbReference>
<evidence type="ECO:0000256" key="7">
    <source>
        <dbReference type="ARBA" id="ARBA00022801"/>
    </source>
</evidence>
<dbReference type="InterPro" id="IPR002176">
    <property type="entry name" value="X-over_junc_endoDNase_RuvC"/>
</dbReference>
<keyword evidence="3 13" id="KW-0540">Nuclease</keyword>
<keyword evidence="7 13" id="KW-0378">Hydrolase</keyword>
<keyword evidence="9 13" id="KW-0238">DNA-binding</keyword>
<feature type="active site" evidence="13">
    <location>
        <position position="169"/>
    </location>
</feature>
<comment type="caution">
    <text evidence="16">The sequence shown here is derived from an EMBL/GenBank/DDBJ whole genome shotgun (WGS) entry which is preliminary data.</text>
</comment>
<dbReference type="Pfam" id="PF02075">
    <property type="entry name" value="RuvC"/>
    <property type="match status" value="1"/>
</dbReference>
<dbReference type="GO" id="GO:0006281">
    <property type="term" value="P:DNA repair"/>
    <property type="evidence" value="ECO:0007669"/>
    <property type="project" value="UniProtKB-UniRule"/>
</dbReference>
<feature type="active site" evidence="13">
    <location>
        <position position="39"/>
    </location>
</feature>
<comment type="cofactor">
    <cofactor evidence="13">
        <name>Mg(2+)</name>
        <dbReference type="ChEBI" id="CHEBI:18420"/>
    </cofactor>
    <text evidence="13">Binds 2 Mg(2+) ion per subunit.</text>
</comment>
<feature type="region of interest" description="Disordered" evidence="15">
    <location>
        <begin position="1"/>
        <end position="34"/>
    </location>
</feature>
<feature type="binding site" evidence="13">
    <location>
        <position position="96"/>
    </location>
    <ligand>
        <name>Mg(2+)</name>
        <dbReference type="ChEBI" id="CHEBI:18420"/>
        <label>2</label>
    </ligand>
</feature>
<comment type="subunit">
    <text evidence="13">Homodimer which binds Holliday junction (HJ) DNA. The HJ becomes 2-fold symmetrical on binding to RuvC with unstacked arms; it has a different conformation from HJ DNA in complex with RuvA. In the full resolvosome a probable DNA-RuvA(4)-RuvB(12)-RuvC(2) complex forms which resolves the HJ.</text>
</comment>
<dbReference type="NCBIfam" id="TIGR00228">
    <property type="entry name" value="ruvC"/>
    <property type="match status" value="1"/>
</dbReference>
<evidence type="ECO:0000256" key="3">
    <source>
        <dbReference type="ARBA" id="ARBA00022722"/>
    </source>
</evidence>
<evidence type="ECO:0000256" key="11">
    <source>
        <dbReference type="ARBA" id="ARBA00023204"/>
    </source>
</evidence>
<dbReference type="FunFam" id="3.30.420.10:FF:000002">
    <property type="entry name" value="Crossover junction endodeoxyribonuclease RuvC"/>
    <property type="match status" value="1"/>
</dbReference>
<evidence type="ECO:0000256" key="8">
    <source>
        <dbReference type="ARBA" id="ARBA00022842"/>
    </source>
</evidence>
<dbReference type="EC" id="3.1.21.10" evidence="13 14"/>
<comment type="catalytic activity">
    <reaction evidence="12 13">
        <text>Endonucleolytic cleavage at a junction such as a reciprocal single-stranded crossover between two homologous DNA duplexes (Holliday junction).</text>
        <dbReference type="EC" id="3.1.21.10"/>
    </reaction>
</comment>
<sequence>MPTLTSRTRSSKKSGRPEINPDPQQPGSRYPHGPILGIDPGLSATGYGILDENSRILAEGVINTWATDSVADRLLFLNQQINRLIKKYKPACCAIETLFFKGAGARSVILSAQSRGAILTALAKNRIPVYELTPATIKLAVTGSGRASKRQLNYMIRKLLRTDGRLAEHAADALAVAWCLKSRYR</sequence>
<evidence type="ECO:0000256" key="15">
    <source>
        <dbReference type="SAM" id="MobiDB-lite"/>
    </source>
</evidence>
<dbReference type="Gene3D" id="3.30.420.10">
    <property type="entry name" value="Ribonuclease H-like superfamily/Ribonuclease H"/>
    <property type="match status" value="1"/>
</dbReference>
<dbReference type="SUPFAM" id="SSF53098">
    <property type="entry name" value="Ribonuclease H-like"/>
    <property type="match status" value="1"/>
</dbReference>
<evidence type="ECO:0000313" key="16">
    <source>
        <dbReference type="EMBL" id="HGD13570.1"/>
    </source>
</evidence>
<dbReference type="CDD" id="cd16962">
    <property type="entry name" value="RuvC"/>
    <property type="match status" value="1"/>
</dbReference>
<dbReference type="AlphaFoldDB" id="A0A7V3PUC2"/>
<keyword evidence="5 13" id="KW-0255">Endonuclease</keyword>
<comment type="subcellular location">
    <subcellularLocation>
        <location evidence="13">Cytoplasm</location>
    </subcellularLocation>
</comment>
<evidence type="ECO:0000256" key="6">
    <source>
        <dbReference type="ARBA" id="ARBA00022763"/>
    </source>
</evidence>
<gene>
    <name evidence="13 16" type="primary">ruvC</name>
    <name evidence="16" type="ORF">ENX16_05795</name>
</gene>
<keyword evidence="4 13" id="KW-0479">Metal-binding</keyword>
<proteinExistence type="inferred from homology"/>
<keyword evidence="11 13" id="KW-0234">DNA repair</keyword>
<dbReference type="GO" id="GO:0005737">
    <property type="term" value="C:cytoplasm"/>
    <property type="evidence" value="ECO:0007669"/>
    <property type="project" value="UniProtKB-SubCell"/>
</dbReference>
<evidence type="ECO:0000256" key="9">
    <source>
        <dbReference type="ARBA" id="ARBA00023125"/>
    </source>
</evidence>
<evidence type="ECO:0000256" key="12">
    <source>
        <dbReference type="ARBA" id="ARBA00029354"/>
    </source>
</evidence>
<dbReference type="HAMAP" id="MF_00034">
    <property type="entry name" value="RuvC"/>
    <property type="match status" value="1"/>
</dbReference>
<comment type="similarity">
    <text evidence="1 13">Belongs to the RuvC family.</text>
</comment>
<dbReference type="PANTHER" id="PTHR30194:SF3">
    <property type="entry name" value="CROSSOVER JUNCTION ENDODEOXYRIBONUCLEASE RUVC"/>
    <property type="match status" value="1"/>
</dbReference>
<dbReference type="PANTHER" id="PTHR30194">
    <property type="entry name" value="CROSSOVER JUNCTION ENDODEOXYRIBONUCLEASE RUVC"/>
    <property type="match status" value="1"/>
</dbReference>
<feature type="binding site" evidence="13">
    <location>
        <position position="39"/>
    </location>
    <ligand>
        <name>Mg(2+)</name>
        <dbReference type="ChEBI" id="CHEBI:18420"/>
        <label>1</label>
    </ligand>
</feature>
<comment type="function">
    <text evidence="13">The RuvA-RuvB-RuvC complex processes Holliday junction (HJ) DNA during genetic recombination and DNA repair. Endonuclease that resolves HJ intermediates. Cleaves cruciform DNA by making single-stranded nicks across the HJ at symmetrical positions within the homologous arms, yielding a 5'-phosphate and a 3'-hydroxyl group; requires a central core of homology in the junction. The consensus cleavage sequence is 5'-(A/T)TT(C/G)-3'. Cleavage occurs on the 3'-side of the TT dinucleotide at the point of strand exchange. HJ branch migration catalyzed by RuvA-RuvB allows RuvC to scan DNA until it finds its consensus sequence, where it cleaves and resolves the cruciform DNA.</text>
</comment>
<evidence type="ECO:0000256" key="5">
    <source>
        <dbReference type="ARBA" id="ARBA00022759"/>
    </source>
</evidence>
<dbReference type="PRINTS" id="PR00696">
    <property type="entry name" value="RSOLVASERUVC"/>
</dbReference>
<protein>
    <recommendedName>
        <fullName evidence="13 14">Crossover junction endodeoxyribonuclease RuvC</fullName>
        <ecNumber evidence="13 14">3.1.21.10</ecNumber>
    </recommendedName>
    <alternativeName>
        <fullName evidence="13">Holliday junction nuclease RuvC</fullName>
    </alternativeName>
    <alternativeName>
        <fullName evidence="13">Holliday junction resolvase RuvC</fullName>
    </alternativeName>
</protein>
<keyword evidence="10 13" id="KW-0233">DNA recombination</keyword>
<organism evidence="16">
    <name type="scientific">candidate division WOR-3 bacterium</name>
    <dbReference type="NCBI Taxonomy" id="2052148"/>
    <lineage>
        <taxon>Bacteria</taxon>
        <taxon>Bacteria division WOR-3</taxon>
    </lineage>
</organism>
<evidence type="ECO:0000256" key="14">
    <source>
        <dbReference type="NCBIfam" id="TIGR00228"/>
    </source>
</evidence>
<dbReference type="GO" id="GO:0006310">
    <property type="term" value="P:DNA recombination"/>
    <property type="evidence" value="ECO:0007669"/>
    <property type="project" value="UniProtKB-UniRule"/>
</dbReference>
<evidence type="ECO:0000256" key="2">
    <source>
        <dbReference type="ARBA" id="ARBA00022490"/>
    </source>
</evidence>
<feature type="binding site" evidence="13">
    <location>
        <position position="169"/>
    </location>
    <ligand>
        <name>Mg(2+)</name>
        <dbReference type="ChEBI" id="CHEBI:18420"/>
        <label>1</label>
    </ligand>
</feature>
<feature type="active site" evidence="13">
    <location>
        <position position="96"/>
    </location>
</feature>
<evidence type="ECO:0000256" key="1">
    <source>
        <dbReference type="ARBA" id="ARBA00009518"/>
    </source>
</evidence>
<evidence type="ECO:0000256" key="13">
    <source>
        <dbReference type="HAMAP-Rule" id="MF_00034"/>
    </source>
</evidence>
<dbReference type="GO" id="GO:0008821">
    <property type="term" value="F:crossover junction DNA endonuclease activity"/>
    <property type="evidence" value="ECO:0007669"/>
    <property type="project" value="UniProtKB-UniRule"/>
</dbReference>
<evidence type="ECO:0000256" key="4">
    <source>
        <dbReference type="ARBA" id="ARBA00022723"/>
    </source>
</evidence>
<dbReference type="EMBL" id="DTMZ01000140">
    <property type="protein sequence ID" value="HGD13570.1"/>
    <property type="molecule type" value="Genomic_DNA"/>
</dbReference>
<name>A0A7V3PUC2_UNCW3</name>
<accession>A0A7V3PUC2</accession>
<reference evidence="16" key="1">
    <citation type="journal article" date="2020" name="mSystems">
        <title>Genome- and Community-Level Interaction Insights into Carbon Utilization and Element Cycling Functions of Hydrothermarchaeota in Hydrothermal Sediment.</title>
        <authorList>
            <person name="Zhou Z."/>
            <person name="Liu Y."/>
            <person name="Xu W."/>
            <person name="Pan J."/>
            <person name="Luo Z.H."/>
            <person name="Li M."/>
        </authorList>
    </citation>
    <scope>NUCLEOTIDE SEQUENCE [LARGE SCALE GENOMIC DNA]</scope>
    <source>
        <strain evidence="16">SpSt-914</strain>
    </source>
</reference>
<dbReference type="GO" id="GO:0003677">
    <property type="term" value="F:DNA binding"/>
    <property type="evidence" value="ECO:0007669"/>
    <property type="project" value="UniProtKB-KW"/>
</dbReference>
<evidence type="ECO:0000256" key="10">
    <source>
        <dbReference type="ARBA" id="ARBA00023172"/>
    </source>
</evidence>
<keyword evidence="8 13" id="KW-0460">Magnesium</keyword>
<keyword evidence="6 13" id="KW-0227">DNA damage</keyword>
<keyword evidence="2 13" id="KW-0963">Cytoplasm</keyword>